<proteinExistence type="predicted"/>
<accession>A0A7D5VV13</accession>
<feature type="region of interest" description="Disordered" evidence="1">
    <location>
        <begin position="29"/>
        <end position="61"/>
    </location>
</feature>
<evidence type="ECO:0000256" key="1">
    <source>
        <dbReference type="SAM" id="MobiDB-lite"/>
    </source>
</evidence>
<dbReference type="AlphaFoldDB" id="A0A7D5VV13"/>
<reference evidence="2 3" key="1">
    <citation type="journal article" date="2009" name="Mikrobiologiia">
        <title>[Phenanthren biodegradation and interaction of Pseudomonas putida BS3701 and Burkholderia sp.BS3702 in plant rhizosphere].</title>
        <authorList>
            <person name="Ovchinnikova A.A."/>
            <person name="Vetrova A.A."/>
            <person name="Filonov A.E."/>
            <person name="Boronin A.M."/>
        </authorList>
    </citation>
    <scope>NUCLEOTIDE SEQUENCE [LARGE SCALE GENOMIC DNA]</scope>
    <source>
        <strain evidence="2 3">BS3701</strain>
    </source>
</reference>
<evidence type="ECO:0000313" key="3">
    <source>
        <dbReference type="Proteomes" id="UP000510934"/>
    </source>
</evidence>
<name>A0A7D5VV13_PSEPU</name>
<sequence length="180" mass="20328">MNPSIDLEAAKAAFFASGGQLVVLEGFTHRPLPPRKHPDTQPKPAAKARPKKPNPAPRKEKVKARVATVAEMAKIMTCQQVHEATGISKQALFRAAREGNFVFRRAERKKSANSKRDAQRQIQRNLKRIEELKVVQKICALHDTGLHRAQVAEQLDLNYGTLVKIIERNSIDFPRVRIRK</sequence>
<evidence type="ECO:0000313" key="2">
    <source>
        <dbReference type="EMBL" id="QLJ12449.1"/>
    </source>
</evidence>
<dbReference type="Proteomes" id="UP000510934">
    <property type="component" value="Chromosome"/>
</dbReference>
<organism evidence="2 3">
    <name type="scientific">Pseudomonas putida</name>
    <name type="common">Arthrobacter siderocapsulatus</name>
    <dbReference type="NCBI Taxonomy" id="303"/>
    <lineage>
        <taxon>Bacteria</taxon>
        <taxon>Pseudomonadati</taxon>
        <taxon>Pseudomonadota</taxon>
        <taxon>Gammaproteobacteria</taxon>
        <taxon>Pseudomonadales</taxon>
        <taxon>Pseudomonadaceae</taxon>
        <taxon>Pseudomonas</taxon>
    </lineage>
</organism>
<gene>
    <name evidence="2" type="ORF">H0H12_18510</name>
</gene>
<dbReference type="RefSeq" id="WP_180688363.1">
    <property type="nucleotide sequence ID" value="NZ_CP059052.1"/>
</dbReference>
<dbReference type="EMBL" id="CP059052">
    <property type="protein sequence ID" value="QLJ12449.1"/>
    <property type="molecule type" value="Genomic_DNA"/>
</dbReference>
<protein>
    <submittedName>
        <fullName evidence="2">Uncharacterized protein</fullName>
    </submittedName>
</protein>